<dbReference type="EMBL" id="SOEO01000001">
    <property type="protein sequence ID" value="TDX86194.1"/>
    <property type="molecule type" value="Genomic_DNA"/>
</dbReference>
<dbReference type="RefSeq" id="WP_221411209.1">
    <property type="nucleotide sequence ID" value="NZ_SOEO01000001.1"/>
</dbReference>
<dbReference type="Proteomes" id="UP000295313">
    <property type="component" value="Unassembled WGS sequence"/>
</dbReference>
<organism evidence="1 2">
    <name type="scientific">Epilithonimonas xixisoli</name>
    <dbReference type="NCBI Taxonomy" id="1476462"/>
    <lineage>
        <taxon>Bacteria</taxon>
        <taxon>Pseudomonadati</taxon>
        <taxon>Bacteroidota</taxon>
        <taxon>Flavobacteriia</taxon>
        <taxon>Flavobacteriales</taxon>
        <taxon>Weeksellaceae</taxon>
        <taxon>Chryseobacterium group</taxon>
        <taxon>Epilithonimonas</taxon>
    </lineage>
</organism>
<proteinExistence type="predicted"/>
<comment type="caution">
    <text evidence="1">The sequence shown here is derived from an EMBL/GenBank/DDBJ whole genome shotgun (WGS) entry which is preliminary data.</text>
</comment>
<accession>A0A4R8I959</accession>
<dbReference type="AlphaFoldDB" id="A0A4R8I959"/>
<protein>
    <submittedName>
        <fullName evidence="1">Uncharacterized protein</fullName>
    </submittedName>
</protein>
<gene>
    <name evidence="1" type="ORF">B0I22_0304</name>
</gene>
<name>A0A4R8I959_9FLAO</name>
<sequence length="79" mass="9605">MSGRFIFVDRMAYNRNNQIKRLQYIISVYQQYKHSDVPDTHILRIHFPKHHIFISYRQWMNIKGTPVPKPTTEQLSLFN</sequence>
<reference evidence="1 2" key="1">
    <citation type="submission" date="2019-03" db="EMBL/GenBank/DDBJ databases">
        <title>Genomic Encyclopedia of Type Strains, Phase III (KMG-III): the genomes of soil and plant-associated and newly described type strains.</title>
        <authorList>
            <person name="Whitman W."/>
        </authorList>
    </citation>
    <scope>NUCLEOTIDE SEQUENCE [LARGE SCALE GENOMIC DNA]</scope>
    <source>
        <strain evidence="1 2">CGMCC 1.12802</strain>
    </source>
</reference>
<keyword evidence="2" id="KW-1185">Reference proteome</keyword>
<evidence type="ECO:0000313" key="2">
    <source>
        <dbReference type="Proteomes" id="UP000295313"/>
    </source>
</evidence>
<evidence type="ECO:0000313" key="1">
    <source>
        <dbReference type="EMBL" id="TDX86194.1"/>
    </source>
</evidence>